<accession>A0A017HS23</accession>
<dbReference type="AlphaFoldDB" id="A0A017HS23"/>
<evidence type="ECO:0000313" key="2">
    <source>
        <dbReference type="Proteomes" id="UP000019666"/>
    </source>
</evidence>
<dbReference type="Proteomes" id="UP000019666">
    <property type="component" value="Unassembled WGS sequence"/>
</dbReference>
<comment type="caution">
    <text evidence="1">The sequence shown here is derived from an EMBL/GenBank/DDBJ whole genome shotgun (WGS) entry which is preliminary data.</text>
</comment>
<protein>
    <submittedName>
        <fullName evidence="1">Uncharacterized protein</fullName>
    </submittedName>
</protein>
<gene>
    <name evidence="1" type="ORF">Rumeso_01374</name>
</gene>
<dbReference type="HOGENOM" id="CLU_097548_0_0_5"/>
<organism evidence="1 2">
    <name type="scientific">Rubellimicrobium mesophilum DSM 19309</name>
    <dbReference type="NCBI Taxonomy" id="442562"/>
    <lineage>
        <taxon>Bacteria</taxon>
        <taxon>Pseudomonadati</taxon>
        <taxon>Pseudomonadota</taxon>
        <taxon>Alphaproteobacteria</taxon>
        <taxon>Rhodobacterales</taxon>
        <taxon>Roseobacteraceae</taxon>
        <taxon>Rubellimicrobium</taxon>
    </lineage>
</organism>
<dbReference type="RefSeq" id="WP_037279591.1">
    <property type="nucleotide sequence ID" value="NZ_KK088562.1"/>
</dbReference>
<dbReference type="EMBL" id="AOSK01000036">
    <property type="protein sequence ID" value="EYD77115.1"/>
    <property type="molecule type" value="Genomic_DNA"/>
</dbReference>
<sequence length="249" mass="27395">MDQDPLFLWRLAPDLTIEDAAILIAGGDPSAMDPGPDLDGEYVKRTFRHPGFTPAFSALKAAIRKGQLKAKLCYSLERLSVHEVEHWRGPNCWIVSSGDLGRVLEVLDDDPFADVKATTNPLGGKDCARILREPDWSRSVVDVEDLKAWMELRGFTTGFFFPPREGSTDDFLDEAHDHFAPELALAVSAWRALANKRTFIGGVKAVIKEWIASHPGAWKGEGTLSDNAKDRVATVINWKQEGGAPKTGA</sequence>
<proteinExistence type="predicted"/>
<evidence type="ECO:0000313" key="1">
    <source>
        <dbReference type="EMBL" id="EYD77115.1"/>
    </source>
</evidence>
<reference evidence="1 2" key="1">
    <citation type="submission" date="2013-02" db="EMBL/GenBank/DDBJ databases">
        <authorList>
            <person name="Fiebig A."/>
            <person name="Goeker M."/>
            <person name="Klenk H.-P.P."/>
        </authorList>
    </citation>
    <scope>NUCLEOTIDE SEQUENCE [LARGE SCALE GENOMIC DNA]</scope>
    <source>
        <strain evidence="1 2">DSM 19309</strain>
    </source>
</reference>
<dbReference type="STRING" id="442562.Rumeso_01374"/>
<name>A0A017HS23_9RHOB</name>
<keyword evidence="2" id="KW-1185">Reference proteome</keyword>